<keyword evidence="3" id="KW-1185">Reference proteome</keyword>
<feature type="compositionally biased region" description="Acidic residues" evidence="1">
    <location>
        <begin position="343"/>
        <end position="361"/>
    </location>
</feature>
<dbReference type="Proteomes" id="UP000559027">
    <property type="component" value="Unassembled WGS sequence"/>
</dbReference>
<organism evidence="2 3">
    <name type="scientific">Leucocoprinus leucothites</name>
    <dbReference type="NCBI Taxonomy" id="201217"/>
    <lineage>
        <taxon>Eukaryota</taxon>
        <taxon>Fungi</taxon>
        <taxon>Dikarya</taxon>
        <taxon>Basidiomycota</taxon>
        <taxon>Agaricomycotina</taxon>
        <taxon>Agaricomycetes</taxon>
        <taxon>Agaricomycetidae</taxon>
        <taxon>Agaricales</taxon>
        <taxon>Agaricineae</taxon>
        <taxon>Agaricaceae</taxon>
        <taxon>Leucocoprinus</taxon>
    </lineage>
</organism>
<feature type="region of interest" description="Disordered" evidence="1">
    <location>
        <begin position="308"/>
        <end position="368"/>
    </location>
</feature>
<dbReference type="OrthoDB" id="3066849at2759"/>
<evidence type="ECO:0000256" key="1">
    <source>
        <dbReference type="SAM" id="MobiDB-lite"/>
    </source>
</evidence>
<sequence length="368" mass="41943">MYLAAAALKCTTNLVGLDISGLNHLLSLLAKTSFPRLAEAKLPYAPSLTTFLQTNRQLLKAIIIEGSAVTPDLLSSSSRHFTNVQLPELQAFVGSCNIIPHVIPGSQVQYLTICWEPECERLEEIMRCVAQSRRGVLGMDNLVLGWNPALLNVIADFMPRIERLRIRNVCPLSNGEMIESYMLYLEEGLHKFEQLHTLAITLLFNPYEYHLEDLDHEYDLLRRWGSLVPTLMVCTLPSMTRWMRVRESHWFPFVDPKDDPYKKLKVHWLFRGFKNGTYPKELFAMISGGINFEDVEPLVHIDDYLEDEEDDFGEDGDGQEEEADSGWDWEDGGPGGVDWHEGDSDETSDWEDTDEDGDLDWVDGNTVD</sequence>
<evidence type="ECO:0000313" key="2">
    <source>
        <dbReference type="EMBL" id="KAF5352792.1"/>
    </source>
</evidence>
<name>A0A8H5D5V0_9AGAR</name>
<evidence type="ECO:0000313" key="3">
    <source>
        <dbReference type="Proteomes" id="UP000559027"/>
    </source>
</evidence>
<feature type="compositionally biased region" description="Acidic residues" evidence="1">
    <location>
        <begin position="308"/>
        <end position="331"/>
    </location>
</feature>
<dbReference type="AlphaFoldDB" id="A0A8H5D5V0"/>
<proteinExistence type="predicted"/>
<gene>
    <name evidence="2" type="ORF">D9756_006206</name>
</gene>
<protein>
    <submittedName>
        <fullName evidence="2">Uncharacterized protein</fullName>
    </submittedName>
</protein>
<dbReference type="EMBL" id="JAACJO010000011">
    <property type="protein sequence ID" value="KAF5352792.1"/>
    <property type="molecule type" value="Genomic_DNA"/>
</dbReference>
<comment type="caution">
    <text evidence="2">The sequence shown here is derived from an EMBL/GenBank/DDBJ whole genome shotgun (WGS) entry which is preliminary data.</text>
</comment>
<reference evidence="2 3" key="1">
    <citation type="journal article" date="2020" name="ISME J.">
        <title>Uncovering the hidden diversity of litter-decomposition mechanisms in mushroom-forming fungi.</title>
        <authorList>
            <person name="Floudas D."/>
            <person name="Bentzer J."/>
            <person name="Ahren D."/>
            <person name="Johansson T."/>
            <person name="Persson P."/>
            <person name="Tunlid A."/>
        </authorList>
    </citation>
    <scope>NUCLEOTIDE SEQUENCE [LARGE SCALE GENOMIC DNA]</scope>
    <source>
        <strain evidence="2 3">CBS 146.42</strain>
    </source>
</reference>
<accession>A0A8H5D5V0</accession>